<reference evidence="1 2" key="1">
    <citation type="submission" date="2019-07" db="EMBL/GenBank/DDBJ databases">
        <title>Complete Genome Sequence of Leptotrichia wadei Strain JMUB3934.</title>
        <authorList>
            <person name="Watanabe S."/>
            <person name="Cui L."/>
        </authorList>
    </citation>
    <scope>NUCLEOTIDE SEQUENCE [LARGE SCALE GENOMIC DNA]</scope>
    <source>
        <strain evidence="1 2">JMUB3934</strain>
    </source>
</reference>
<sequence>MKIKLICLRIDNDELKTTDKDEWIKFIRRHRGKVRSIEQFNWEIPENKLQKALEYSYDELYKFKLEEGKKRREK</sequence>
<evidence type="ECO:0000313" key="2">
    <source>
        <dbReference type="Proteomes" id="UP000321501"/>
    </source>
</evidence>
<evidence type="ECO:0000313" key="1">
    <source>
        <dbReference type="EMBL" id="BBM49728.1"/>
    </source>
</evidence>
<gene>
    <name evidence="1" type="ORF">JMUB3934_1024</name>
</gene>
<dbReference type="AlphaFoldDB" id="A0A510KDI6"/>
<name>A0A510KDI6_9FUSO</name>
<proteinExistence type="predicted"/>
<accession>A0A510KDI6</accession>
<organism evidence="1 2">
    <name type="scientific">Leptotrichia wadei</name>
    <dbReference type="NCBI Taxonomy" id="157687"/>
    <lineage>
        <taxon>Bacteria</taxon>
        <taxon>Fusobacteriati</taxon>
        <taxon>Fusobacteriota</taxon>
        <taxon>Fusobacteriia</taxon>
        <taxon>Fusobacteriales</taxon>
        <taxon>Leptotrichiaceae</taxon>
        <taxon>Leptotrichia</taxon>
    </lineage>
</organism>
<dbReference type="EMBL" id="AP019835">
    <property type="protein sequence ID" value="BBM49728.1"/>
    <property type="molecule type" value="Genomic_DNA"/>
</dbReference>
<dbReference type="Proteomes" id="UP000321501">
    <property type="component" value="Chromosome"/>
</dbReference>
<protein>
    <submittedName>
        <fullName evidence="1">Uncharacterized protein</fullName>
    </submittedName>
</protein>
<dbReference type="RefSeq" id="WP_146964237.1">
    <property type="nucleotide sequence ID" value="NZ_AP019835.1"/>
</dbReference>